<dbReference type="EMBL" id="BSYO01000006">
    <property type="protein sequence ID" value="GMH06218.1"/>
    <property type="molecule type" value="Genomic_DNA"/>
</dbReference>
<dbReference type="AlphaFoldDB" id="A0AAD3S848"/>
<evidence type="ECO:0000313" key="2">
    <source>
        <dbReference type="Proteomes" id="UP001279734"/>
    </source>
</evidence>
<reference evidence="1" key="1">
    <citation type="submission" date="2023-05" db="EMBL/GenBank/DDBJ databases">
        <title>Nepenthes gracilis genome sequencing.</title>
        <authorList>
            <person name="Fukushima K."/>
        </authorList>
    </citation>
    <scope>NUCLEOTIDE SEQUENCE</scope>
    <source>
        <strain evidence="1">SING2019-196</strain>
    </source>
</reference>
<sequence length="130" mass="13973">MVQQYGFFAPWLLQFEEQLLSSELKLPSGLKFADIYCCSVAALCMGVKSLSGPLLCLVDEAASVSCCGFLSDPALIIPPLYAFLALQGADLAVNFPFLDDVEPKRTLCEGRNVDMEGSPRAASLIASETC</sequence>
<evidence type="ECO:0000313" key="1">
    <source>
        <dbReference type="EMBL" id="GMH06218.1"/>
    </source>
</evidence>
<accession>A0AAD3S848</accession>
<organism evidence="1 2">
    <name type="scientific">Nepenthes gracilis</name>
    <name type="common">Slender pitcher plant</name>
    <dbReference type="NCBI Taxonomy" id="150966"/>
    <lineage>
        <taxon>Eukaryota</taxon>
        <taxon>Viridiplantae</taxon>
        <taxon>Streptophyta</taxon>
        <taxon>Embryophyta</taxon>
        <taxon>Tracheophyta</taxon>
        <taxon>Spermatophyta</taxon>
        <taxon>Magnoliopsida</taxon>
        <taxon>eudicotyledons</taxon>
        <taxon>Gunneridae</taxon>
        <taxon>Pentapetalae</taxon>
        <taxon>Caryophyllales</taxon>
        <taxon>Nepenthaceae</taxon>
        <taxon>Nepenthes</taxon>
    </lineage>
</organism>
<dbReference type="Proteomes" id="UP001279734">
    <property type="component" value="Unassembled WGS sequence"/>
</dbReference>
<gene>
    <name evidence="1" type="ORF">Nepgr_008058</name>
</gene>
<keyword evidence="2" id="KW-1185">Reference proteome</keyword>
<protein>
    <submittedName>
        <fullName evidence="1">Uncharacterized protein</fullName>
    </submittedName>
</protein>
<name>A0AAD3S848_NEPGR</name>
<proteinExistence type="predicted"/>
<comment type="caution">
    <text evidence="1">The sequence shown here is derived from an EMBL/GenBank/DDBJ whole genome shotgun (WGS) entry which is preliminary data.</text>
</comment>